<dbReference type="Gene3D" id="1.20.1070.10">
    <property type="entry name" value="Rhodopsin 7-helix transmembrane proteins"/>
    <property type="match status" value="1"/>
</dbReference>
<dbReference type="PANTHER" id="PTHR24243">
    <property type="entry name" value="G-PROTEIN COUPLED RECEPTOR"/>
    <property type="match status" value="1"/>
</dbReference>
<name>A0AAN9C0A9_9CAEN</name>
<sequence length="559" mass="62104">MELNSSSYHTLDYTYPEHHSDSSLIFDVFYYGVAIPVSYVGNLFTYIIVCKLLKYRDSTSDVLVGGLALNDVLTAIIVFTPGLISAARGKYFGDRRMCEFSAVTTVWYIYTTFAMIVLINAERWLAITKPFFYKALNVTGFKLKAIMTVQGFFCLLLASTPLLRYPVALKPGWYCALVHLTHVHIPAPSAASSAAISNYNATTITTNTTTTTTIIPADLVNSEAMISEVDPVTETIYIKLIYLVLGMAILVWCNSSIAFTLKNRPFGDSASREMDRKFARIMGVVACLFLLTWLPNVAAQAACLAKSRVCQKFEFWAMRIVNVGVAVNPVVYGVMKTTYRRGYIYLARVTLHYLTFTLIPLPPYGEEIFDLRERPPSRGHSGRSRSISVTSNNNNPNINKRRLTNETTDGPADCKEKIEYVGQSESCALQKKEETLGEKTAERKEEYHIENETGTEEIMCVKQDTAAANVTDSELNLAETKAGHTPIFSTDESEECALRQDDLRAKPCHKNSVTKRGNKNITELDSADFNNDQSATASILSEVSIQDTSEAQAGLMSLA</sequence>
<dbReference type="PROSITE" id="PS00237">
    <property type="entry name" value="G_PROTEIN_RECEP_F1_1"/>
    <property type="match status" value="1"/>
</dbReference>
<dbReference type="PROSITE" id="PS50262">
    <property type="entry name" value="G_PROTEIN_RECEP_F1_2"/>
    <property type="match status" value="1"/>
</dbReference>
<keyword evidence="4 8" id="KW-0297">G-protein coupled receptor</keyword>
<organism evidence="12 13">
    <name type="scientific">Littorina saxatilis</name>
    <dbReference type="NCBI Taxonomy" id="31220"/>
    <lineage>
        <taxon>Eukaryota</taxon>
        <taxon>Metazoa</taxon>
        <taxon>Spiralia</taxon>
        <taxon>Lophotrochozoa</taxon>
        <taxon>Mollusca</taxon>
        <taxon>Gastropoda</taxon>
        <taxon>Caenogastropoda</taxon>
        <taxon>Littorinimorpha</taxon>
        <taxon>Littorinoidea</taxon>
        <taxon>Littorinidae</taxon>
        <taxon>Littorina</taxon>
    </lineage>
</organism>
<accession>A0AAN9C0A9</accession>
<reference evidence="12 13" key="1">
    <citation type="submission" date="2024-02" db="EMBL/GenBank/DDBJ databases">
        <title>Chromosome-scale genome assembly of the rough periwinkle Littorina saxatilis.</title>
        <authorList>
            <person name="De Jode A."/>
            <person name="Faria R."/>
            <person name="Formenti G."/>
            <person name="Sims Y."/>
            <person name="Smith T.P."/>
            <person name="Tracey A."/>
            <person name="Wood J.M.D."/>
            <person name="Zagrodzka Z.B."/>
            <person name="Johannesson K."/>
            <person name="Butlin R.K."/>
            <person name="Leder E.H."/>
        </authorList>
    </citation>
    <scope>NUCLEOTIDE SEQUENCE [LARGE SCALE GENOMIC DNA]</scope>
    <source>
        <strain evidence="12">Snail1</strain>
        <tissue evidence="12">Muscle</tissue>
    </source>
</reference>
<feature type="transmembrane region" description="Helical" evidence="10">
    <location>
        <begin position="236"/>
        <end position="257"/>
    </location>
</feature>
<evidence type="ECO:0000256" key="6">
    <source>
        <dbReference type="ARBA" id="ARBA00023170"/>
    </source>
</evidence>
<gene>
    <name evidence="12" type="ORF">V1264_000612</name>
</gene>
<keyword evidence="13" id="KW-1185">Reference proteome</keyword>
<evidence type="ECO:0000256" key="8">
    <source>
        <dbReference type="RuleBase" id="RU000688"/>
    </source>
</evidence>
<comment type="subcellular location">
    <subcellularLocation>
        <location evidence="1">Membrane</location>
        <topology evidence="1">Multi-pass membrane protein</topology>
    </subcellularLocation>
</comment>
<feature type="region of interest" description="Disordered" evidence="9">
    <location>
        <begin position="372"/>
        <end position="412"/>
    </location>
</feature>
<evidence type="ECO:0000256" key="3">
    <source>
        <dbReference type="ARBA" id="ARBA00022989"/>
    </source>
</evidence>
<dbReference type="InterPro" id="IPR017452">
    <property type="entry name" value="GPCR_Rhodpsn_7TM"/>
</dbReference>
<dbReference type="GO" id="GO:0004930">
    <property type="term" value="F:G protein-coupled receptor activity"/>
    <property type="evidence" value="ECO:0007669"/>
    <property type="project" value="UniProtKB-KW"/>
</dbReference>
<keyword evidence="5 10" id="KW-0472">Membrane</keyword>
<dbReference type="PRINTS" id="PR00237">
    <property type="entry name" value="GPCRRHODOPSN"/>
</dbReference>
<dbReference type="InterPro" id="IPR000276">
    <property type="entry name" value="GPCR_Rhodpsn"/>
</dbReference>
<evidence type="ECO:0000256" key="2">
    <source>
        <dbReference type="ARBA" id="ARBA00022692"/>
    </source>
</evidence>
<feature type="transmembrane region" description="Helical" evidence="10">
    <location>
        <begin position="62"/>
        <end position="87"/>
    </location>
</feature>
<evidence type="ECO:0000256" key="4">
    <source>
        <dbReference type="ARBA" id="ARBA00023040"/>
    </source>
</evidence>
<feature type="transmembrane region" description="Helical" evidence="10">
    <location>
        <begin position="278"/>
        <end position="295"/>
    </location>
</feature>
<feature type="transmembrane region" description="Helical" evidence="10">
    <location>
        <begin position="315"/>
        <end position="335"/>
    </location>
</feature>
<dbReference type="SUPFAM" id="SSF81321">
    <property type="entry name" value="Family A G protein-coupled receptor-like"/>
    <property type="match status" value="1"/>
</dbReference>
<dbReference type="EMBL" id="JBAMIC010000001">
    <property type="protein sequence ID" value="KAK7114568.1"/>
    <property type="molecule type" value="Genomic_DNA"/>
</dbReference>
<evidence type="ECO:0000259" key="11">
    <source>
        <dbReference type="PROSITE" id="PS50262"/>
    </source>
</evidence>
<dbReference type="Pfam" id="PF00001">
    <property type="entry name" value="7tm_1"/>
    <property type="match status" value="1"/>
</dbReference>
<dbReference type="PANTHER" id="PTHR24243:SF208">
    <property type="entry name" value="PYROKININ-1 RECEPTOR"/>
    <property type="match status" value="1"/>
</dbReference>
<dbReference type="CDD" id="cd00637">
    <property type="entry name" value="7tm_classA_rhodopsin-like"/>
    <property type="match status" value="1"/>
</dbReference>
<evidence type="ECO:0000256" key="9">
    <source>
        <dbReference type="SAM" id="MobiDB-lite"/>
    </source>
</evidence>
<feature type="transmembrane region" description="Helical" evidence="10">
    <location>
        <begin position="28"/>
        <end position="50"/>
    </location>
</feature>
<evidence type="ECO:0000256" key="7">
    <source>
        <dbReference type="ARBA" id="ARBA00023224"/>
    </source>
</evidence>
<evidence type="ECO:0000313" key="12">
    <source>
        <dbReference type="EMBL" id="KAK7114568.1"/>
    </source>
</evidence>
<keyword evidence="6 8" id="KW-0675">Receptor</keyword>
<evidence type="ECO:0000313" key="13">
    <source>
        <dbReference type="Proteomes" id="UP001374579"/>
    </source>
</evidence>
<keyword evidence="3 10" id="KW-1133">Transmembrane helix</keyword>
<feature type="transmembrane region" description="Helical" evidence="10">
    <location>
        <begin position="342"/>
        <end position="361"/>
    </location>
</feature>
<dbReference type="GO" id="GO:0016020">
    <property type="term" value="C:membrane"/>
    <property type="evidence" value="ECO:0007669"/>
    <property type="project" value="UniProtKB-SubCell"/>
</dbReference>
<protein>
    <recommendedName>
        <fullName evidence="11">G-protein coupled receptors family 1 profile domain-containing protein</fullName>
    </recommendedName>
</protein>
<dbReference type="AlphaFoldDB" id="A0AAN9C0A9"/>
<comment type="similarity">
    <text evidence="8">Belongs to the G-protein coupled receptor 1 family.</text>
</comment>
<comment type="caution">
    <text evidence="12">The sequence shown here is derived from an EMBL/GenBank/DDBJ whole genome shotgun (WGS) entry which is preliminary data.</text>
</comment>
<feature type="transmembrane region" description="Helical" evidence="10">
    <location>
        <begin position="145"/>
        <end position="163"/>
    </location>
</feature>
<evidence type="ECO:0000256" key="1">
    <source>
        <dbReference type="ARBA" id="ARBA00004141"/>
    </source>
</evidence>
<feature type="domain" description="G-protein coupled receptors family 1 profile" evidence="11">
    <location>
        <begin position="41"/>
        <end position="332"/>
    </location>
</feature>
<proteinExistence type="inferred from homology"/>
<evidence type="ECO:0000256" key="10">
    <source>
        <dbReference type="SAM" id="Phobius"/>
    </source>
</evidence>
<keyword evidence="7 8" id="KW-0807">Transducer</keyword>
<feature type="compositionally biased region" description="Low complexity" evidence="9">
    <location>
        <begin position="384"/>
        <end position="398"/>
    </location>
</feature>
<keyword evidence="2 8" id="KW-0812">Transmembrane</keyword>
<dbReference type="Proteomes" id="UP001374579">
    <property type="component" value="Unassembled WGS sequence"/>
</dbReference>
<evidence type="ECO:0000256" key="5">
    <source>
        <dbReference type="ARBA" id="ARBA00023136"/>
    </source>
</evidence>
<feature type="transmembrane region" description="Helical" evidence="10">
    <location>
        <begin position="107"/>
        <end position="125"/>
    </location>
</feature>